<comment type="caution">
    <text evidence="4">The sequence shown here is derived from an EMBL/GenBank/DDBJ whole genome shotgun (WGS) entry which is preliminary data.</text>
</comment>
<evidence type="ECO:0000259" key="2">
    <source>
        <dbReference type="Pfam" id="PF07261"/>
    </source>
</evidence>
<dbReference type="PANTHER" id="PTHR37293:SF6">
    <property type="entry name" value="DNA REPLICATION PROTEIN DNAD"/>
    <property type="match status" value="1"/>
</dbReference>
<feature type="domain" description="DnaD N-terminal" evidence="3">
    <location>
        <begin position="24"/>
        <end position="107"/>
    </location>
</feature>
<gene>
    <name evidence="4" type="ORF">D3P09_20780</name>
</gene>
<accession>A0A3A6PRP4</accession>
<dbReference type="Pfam" id="PF07261">
    <property type="entry name" value="DnaB_2"/>
    <property type="match status" value="1"/>
</dbReference>
<proteinExistence type="inferred from homology"/>
<dbReference type="AlphaFoldDB" id="A0A3A6PRP4"/>
<evidence type="ECO:0000259" key="3">
    <source>
        <dbReference type="Pfam" id="PF21984"/>
    </source>
</evidence>
<comment type="similarity">
    <text evidence="1">Belongs to the DnaB/DnaD family.</text>
</comment>
<protein>
    <submittedName>
        <fullName evidence="4">DnaD domain protein</fullName>
    </submittedName>
</protein>
<dbReference type="Gene3D" id="1.10.10.10">
    <property type="entry name" value="Winged helix-like DNA-binding domain superfamily/Winged helix DNA-binding domain"/>
    <property type="match status" value="1"/>
</dbReference>
<dbReference type="Gene3D" id="1.10.10.630">
    <property type="entry name" value="DnaD domain-like"/>
    <property type="match status" value="1"/>
</dbReference>
<dbReference type="SUPFAM" id="SSF158499">
    <property type="entry name" value="DnaD domain-like"/>
    <property type="match status" value="1"/>
</dbReference>
<dbReference type="Proteomes" id="UP000267798">
    <property type="component" value="Unassembled WGS sequence"/>
</dbReference>
<dbReference type="InterPro" id="IPR006343">
    <property type="entry name" value="DnaB/C_C"/>
</dbReference>
<evidence type="ECO:0000313" key="4">
    <source>
        <dbReference type="EMBL" id="RJX38483.1"/>
    </source>
</evidence>
<feature type="domain" description="DnaB/C C-terminal" evidence="2">
    <location>
        <begin position="146"/>
        <end position="218"/>
    </location>
</feature>
<reference evidence="4 5" key="1">
    <citation type="submission" date="2018-09" db="EMBL/GenBank/DDBJ databases">
        <title>Paenibacillus aracenensis nov. sp. isolated from a cave in southern Spain.</title>
        <authorList>
            <person name="Jurado V."/>
            <person name="Gutierrez-Patricio S."/>
            <person name="Gonzalez-Pimentel J.L."/>
            <person name="Miller A.Z."/>
            <person name="Laiz L."/>
            <person name="Saiz-Jimenez C."/>
        </authorList>
    </citation>
    <scope>NUCLEOTIDE SEQUENCE [LARGE SCALE GENOMIC DNA]</scope>
    <source>
        <strain evidence="4 5">JCM 19203</strain>
    </source>
</reference>
<evidence type="ECO:0000313" key="5">
    <source>
        <dbReference type="Proteomes" id="UP000267798"/>
    </source>
</evidence>
<sequence length="227" mass="25683">MNDELWKAYTHGIAAAIGEGGVHIPSLLLQSYSRIGLSDSEAMLLLQIMLYGQAERNDFPTPEELAARMGVNVRQIGVLLGRLMKDGFLSIDDYIDDVTGLRSERYNWSGWLMKASEWRAASRRQSKKADKQPIVLEKSAPASNLFTVFEQEFGRLLSPMECETIVSWLDQDRYSEEIVLFALKEAVFAGKLSLRYIDRILIEWSRNRVTNAEEARAHAGKFHGGRA</sequence>
<name>A0A3A6PRP4_9BACL</name>
<dbReference type="PANTHER" id="PTHR37293">
    <property type="entry name" value="PHAGE REPLICATION PROTEIN-RELATED"/>
    <property type="match status" value="1"/>
</dbReference>
<dbReference type="InterPro" id="IPR036388">
    <property type="entry name" value="WH-like_DNA-bd_sf"/>
</dbReference>
<dbReference type="OrthoDB" id="9770238at2"/>
<organism evidence="4 5">
    <name type="scientific">Paenibacillus pinisoli</name>
    <dbReference type="NCBI Taxonomy" id="1276110"/>
    <lineage>
        <taxon>Bacteria</taxon>
        <taxon>Bacillati</taxon>
        <taxon>Bacillota</taxon>
        <taxon>Bacilli</taxon>
        <taxon>Bacillales</taxon>
        <taxon>Paenibacillaceae</taxon>
        <taxon>Paenibacillus</taxon>
    </lineage>
</organism>
<dbReference type="EMBL" id="QXQB01000004">
    <property type="protein sequence ID" value="RJX38483.1"/>
    <property type="molecule type" value="Genomic_DNA"/>
</dbReference>
<keyword evidence="5" id="KW-1185">Reference proteome</keyword>
<dbReference type="InterPro" id="IPR053843">
    <property type="entry name" value="DnaD_N"/>
</dbReference>
<dbReference type="Pfam" id="PF21984">
    <property type="entry name" value="DnaD_N"/>
    <property type="match status" value="1"/>
</dbReference>
<dbReference type="NCBIfam" id="TIGR01446">
    <property type="entry name" value="DnaD_dom"/>
    <property type="match status" value="1"/>
</dbReference>
<dbReference type="InterPro" id="IPR053162">
    <property type="entry name" value="DnaD"/>
</dbReference>
<dbReference type="InterPro" id="IPR034829">
    <property type="entry name" value="DnaD-like_sf"/>
</dbReference>
<evidence type="ECO:0000256" key="1">
    <source>
        <dbReference type="ARBA" id="ARBA00093462"/>
    </source>
</evidence>
<dbReference type="RefSeq" id="WP_120113290.1">
    <property type="nucleotide sequence ID" value="NZ_QXQB01000004.1"/>
</dbReference>